<proteinExistence type="predicted"/>
<reference evidence="4 5" key="1">
    <citation type="submission" date="2023-11" db="EMBL/GenBank/DDBJ databases">
        <title>MicrobeMod: A computational toolkit for identifying prokaryotic methylation and restriction-modification with nanopore sequencing.</title>
        <authorList>
            <person name="Crits-Christoph A."/>
            <person name="Kang S.C."/>
            <person name="Lee H."/>
            <person name="Ostrov N."/>
        </authorList>
    </citation>
    <scope>NUCLEOTIDE SEQUENCE [LARGE SCALE GENOMIC DNA]</scope>
    <source>
        <strain evidence="4 5">DSMZ 700</strain>
    </source>
</reference>
<dbReference type="AlphaFoldDB" id="A0AAW9DMD1"/>
<name>A0AAW9DMD1_ACIAO</name>
<accession>A0AAW9DMD1</accession>
<dbReference type="EMBL" id="JAWXYB010000018">
    <property type="protein sequence ID" value="MDX5930081.1"/>
    <property type="molecule type" value="Genomic_DNA"/>
</dbReference>
<evidence type="ECO:0000313" key="4">
    <source>
        <dbReference type="EMBL" id="MDX5930081.1"/>
    </source>
</evidence>
<feature type="domain" description="N-acetyltransferase" evidence="3">
    <location>
        <begin position="2"/>
        <end position="173"/>
    </location>
</feature>
<organism evidence="4 5">
    <name type="scientific">Acidiphilium acidophilum</name>
    <name type="common">Thiobacillus acidophilus</name>
    <dbReference type="NCBI Taxonomy" id="76588"/>
    <lineage>
        <taxon>Bacteria</taxon>
        <taxon>Pseudomonadati</taxon>
        <taxon>Pseudomonadota</taxon>
        <taxon>Alphaproteobacteria</taxon>
        <taxon>Acetobacterales</taxon>
        <taxon>Acidocellaceae</taxon>
        <taxon>Acidiphilium</taxon>
    </lineage>
</organism>
<dbReference type="RefSeq" id="WP_319613048.1">
    <property type="nucleotide sequence ID" value="NZ_JAWXYB010000018.1"/>
</dbReference>
<gene>
    <name evidence="4" type="ORF">SIL87_04785</name>
</gene>
<keyword evidence="5" id="KW-1185">Reference proteome</keyword>
<dbReference type="PROSITE" id="PS51186">
    <property type="entry name" value="GNAT"/>
    <property type="match status" value="1"/>
</dbReference>
<keyword evidence="2 4" id="KW-0012">Acyltransferase</keyword>
<sequence length="177" mass="18897">MIAVRRARPTDAAGIGLVHVASWRSTYAGVLPEPVLTGLSAPRQAGYYDRVIRGGGVVHVAVASGSDAVPEGEASVVGFVTARRQRGHATEGEIETLYVLDDFRERGLGRHLLRTAAAHLAARGCTSLLVWVLSDNPARWFYARMGARHAEDGTVGVGGIAVPQAAYRWTSIEPLLD</sequence>
<evidence type="ECO:0000256" key="2">
    <source>
        <dbReference type="ARBA" id="ARBA00023315"/>
    </source>
</evidence>
<comment type="caution">
    <text evidence="4">The sequence shown here is derived from an EMBL/GenBank/DDBJ whole genome shotgun (WGS) entry which is preliminary data.</text>
</comment>
<evidence type="ECO:0000259" key="3">
    <source>
        <dbReference type="PROSITE" id="PS51186"/>
    </source>
</evidence>
<dbReference type="InterPro" id="IPR016181">
    <property type="entry name" value="Acyl_CoA_acyltransferase"/>
</dbReference>
<dbReference type="EC" id="2.3.1.-" evidence="4"/>
<evidence type="ECO:0000313" key="5">
    <source>
        <dbReference type="Proteomes" id="UP001279553"/>
    </source>
</evidence>
<dbReference type="SUPFAM" id="SSF55729">
    <property type="entry name" value="Acyl-CoA N-acyltransferases (Nat)"/>
    <property type="match status" value="1"/>
</dbReference>
<protein>
    <submittedName>
        <fullName evidence="4">GNAT family N-acetyltransferase</fullName>
        <ecNumber evidence="4">2.3.1.-</ecNumber>
    </submittedName>
</protein>
<dbReference type="Gene3D" id="3.40.630.30">
    <property type="match status" value="1"/>
</dbReference>
<dbReference type="InterPro" id="IPR000182">
    <property type="entry name" value="GNAT_dom"/>
</dbReference>
<dbReference type="InterPro" id="IPR050832">
    <property type="entry name" value="Bact_Acetyltransf"/>
</dbReference>
<dbReference type="Proteomes" id="UP001279553">
    <property type="component" value="Unassembled WGS sequence"/>
</dbReference>
<dbReference type="GO" id="GO:0016747">
    <property type="term" value="F:acyltransferase activity, transferring groups other than amino-acyl groups"/>
    <property type="evidence" value="ECO:0007669"/>
    <property type="project" value="InterPro"/>
</dbReference>
<dbReference type="PANTHER" id="PTHR43877">
    <property type="entry name" value="AMINOALKYLPHOSPHONATE N-ACETYLTRANSFERASE-RELATED-RELATED"/>
    <property type="match status" value="1"/>
</dbReference>
<keyword evidence="1 4" id="KW-0808">Transferase</keyword>
<evidence type="ECO:0000256" key="1">
    <source>
        <dbReference type="ARBA" id="ARBA00022679"/>
    </source>
</evidence>
<dbReference type="CDD" id="cd04301">
    <property type="entry name" value="NAT_SF"/>
    <property type="match status" value="1"/>
</dbReference>
<dbReference type="Pfam" id="PF00583">
    <property type="entry name" value="Acetyltransf_1"/>
    <property type="match status" value="1"/>
</dbReference>